<name>A0A8S3HAD1_9BILA</name>
<sequence>FELCGVLSQDNFEDIYYSLYRTADVSQLPFQQTNKNQLLIDLFDKINDLLHDNIIDLQKSIEIKEQVYFLEEVIDLTDLSQIITFQSRLLNASNQDDFFKICEELKTFVDQEQFRLSKAQDFISRWHLNDEKGNSNEKQIIKLFNDLAHLHRLYNNSSPLILNRYMEMKQINQVAYRHLIKDLQRLLDHAFIEKQIIEYIRSIEAQVYKFDYRRRFHEVLIKKIEAHLKHIFVSLPHLFEYPWRFDICKKLNEFVDAYIKSNANENSFDEFLNTFDAYISQIKYRPSRSSKTRHHYVSSDATVPRISSLQSL</sequence>
<protein>
    <submittedName>
        <fullName evidence="1">Uncharacterized protein</fullName>
    </submittedName>
</protein>
<dbReference type="AlphaFoldDB" id="A0A8S3HAD1"/>
<organism evidence="1 2">
    <name type="scientific">Rotaria magnacalcarata</name>
    <dbReference type="NCBI Taxonomy" id="392030"/>
    <lineage>
        <taxon>Eukaryota</taxon>
        <taxon>Metazoa</taxon>
        <taxon>Spiralia</taxon>
        <taxon>Gnathifera</taxon>
        <taxon>Rotifera</taxon>
        <taxon>Eurotatoria</taxon>
        <taxon>Bdelloidea</taxon>
        <taxon>Philodinida</taxon>
        <taxon>Philodinidae</taxon>
        <taxon>Rotaria</taxon>
    </lineage>
</organism>
<evidence type="ECO:0000313" key="1">
    <source>
        <dbReference type="EMBL" id="CAF5176331.1"/>
    </source>
</evidence>
<comment type="caution">
    <text evidence="1">The sequence shown here is derived from an EMBL/GenBank/DDBJ whole genome shotgun (WGS) entry which is preliminary data.</text>
</comment>
<reference evidence="1" key="1">
    <citation type="submission" date="2021-02" db="EMBL/GenBank/DDBJ databases">
        <authorList>
            <person name="Nowell W R."/>
        </authorList>
    </citation>
    <scope>NUCLEOTIDE SEQUENCE</scope>
</reference>
<dbReference type="EMBL" id="CAJOBI010315583">
    <property type="protein sequence ID" value="CAF5176331.1"/>
    <property type="molecule type" value="Genomic_DNA"/>
</dbReference>
<evidence type="ECO:0000313" key="2">
    <source>
        <dbReference type="Proteomes" id="UP000676336"/>
    </source>
</evidence>
<dbReference type="Proteomes" id="UP000676336">
    <property type="component" value="Unassembled WGS sequence"/>
</dbReference>
<gene>
    <name evidence="1" type="ORF">SMN809_LOCUS67552</name>
</gene>
<feature type="non-terminal residue" evidence="1">
    <location>
        <position position="1"/>
    </location>
</feature>
<proteinExistence type="predicted"/>
<accession>A0A8S3HAD1</accession>